<evidence type="ECO:0000256" key="5">
    <source>
        <dbReference type="ARBA" id="ARBA00022927"/>
    </source>
</evidence>
<evidence type="ECO:0000313" key="9">
    <source>
        <dbReference type="EMBL" id="CAH0479086.1"/>
    </source>
</evidence>
<protein>
    <recommendedName>
        <fullName evidence="3">Conserved oligomeric Golgi complex subunit 7</fullName>
    </recommendedName>
    <alternativeName>
        <fullName evidence="8">Component of oligomeric Golgi complex 7</fullName>
    </alternativeName>
</protein>
<accession>A0AAU9L5J8</accession>
<dbReference type="GO" id="GO:0006890">
    <property type="term" value="P:retrograde vesicle-mediated transport, Golgi to endoplasmic reticulum"/>
    <property type="evidence" value="ECO:0007669"/>
    <property type="project" value="TreeGrafter"/>
</dbReference>
<keyword evidence="6" id="KW-0333">Golgi apparatus</keyword>
<evidence type="ECO:0000256" key="7">
    <source>
        <dbReference type="ARBA" id="ARBA00023136"/>
    </source>
</evidence>
<evidence type="ECO:0000256" key="2">
    <source>
        <dbReference type="ARBA" id="ARBA00005831"/>
    </source>
</evidence>
<keyword evidence="5" id="KW-0653">Protein transport</keyword>
<dbReference type="GO" id="GO:0000139">
    <property type="term" value="C:Golgi membrane"/>
    <property type="evidence" value="ECO:0007669"/>
    <property type="project" value="UniProtKB-SubCell"/>
</dbReference>
<proteinExistence type="inferred from homology"/>
<comment type="similarity">
    <text evidence="2">Belongs to the COG7 family.</text>
</comment>
<evidence type="ECO:0000256" key="3">
    <source>
        <dbReference type="ARBA" id="ARBA00020984"/>
    </source>
</evidence>
<reference evidence="9" key="1">
    <citation type="submission" date="2021-11" db="EMBL/GenBank/DDBJ databases">
        <authorList>
            <person name="Islam A."/>
            <person name="Islam S."/>
            <person name="Flora M.S."/>
            <person name="Rahman M."/>
            <person name="Ziaur R.M."/>
            <person name="Epstein J.H."/>
            <person name="Hassan M."/>
            <person name="Klassen M."/>
            <person name="Woodard K."/>
            <person name="Webb A."/>
            <person name="Webby R.J."/>
            <person name="El Zowalaty M.E."/>
        </authorList>
    </citation>
    <scope>NUCLEOTIDE SEQUENCE</scope>
    <source>
        <strain evidence="9">Pbs3</strain>
    </source>
</reference>
<dbReference type="PANTHER" id="PTHR21443">
    <property type="entry name" value="CONSERVED OLIGOMERIC GOLGI COMPLEX COMPONENT 7"/>
    <property type="match status" value="1"/>
</dbReference>
<dbReference type="EMBL" id="CAKKTJ010000292">
    <property type="protein sequence ID" value="CAH0479086.1"/>
    <property type="molecule type" value="Genomic_DNA"/>
</dbReference>
<dbReference type="GO" id="GO:0006886">
    <property type="term" value="P:intracellular protein transport"/>
    <property type="evidence" value="ECO:0007669"/>
    <property type="project" value="InterPro"/>
</dbReference>
<keyword evidence="7" id="KW-0472">Membrane</keyword>
<comment type="subcellular location">
    <subcellularLocation>
        <location evidence="1">Golgi apparatus membrane</location>
        <topology evidence="1">Peripheral membrane protein</topology>
    </subcellularLocation>
</comment>
<gene>
    <name evidence="9" type="ORF">PBS003_LOCUS5752</name>
</gene>
<evidence type="ECO:0000313" key="10">
    <source>
        <dbReference type="Proteomes" id="UP001160483"/>
    </source>
</evidence>
<dbReference type="Pfam" id="PF10191">
    <property type="entry name" value="COG7"/>
    <property type="match status" value="1"/>
</dbReference>
<organism evidence="9 10">
    <name type="scientific">Peronospora belbahrii</name>
    <dbReference type="NCBI Taxonomy" id="622444"/>
    <lineage>
        <taxon>Eukaryota</taxon>
        <taxon>Sar</taxon>
        <taxon>Stramenopiles</taxon>
        <taxon>Oomycota</taxon>
        <taxon>Peronosporomycetes</taxon>
        <taxon>Peronosporales</taxon>
        <taxon>Peronosporaceae</taxon>
        <taxon>Peronospora</taxon>
    </lineage>
</organism>
<dbReference type="AlphaFoldDB" id="A0AAU9L5J8"/>
<dbReference type="GO" id="GO:0017119">
    <property type="term" value="C:Golgi transport complex"/>
    <property type="evidence" value="ECO:0007669"/>
    <property type="project" value="InterPro"/>
</dbReference>
<keyword evidence="4" id="KW-0813">Transport</keyword>
<dbReference type="PANTHER" id="PTHR21443:SF0">
    <property type="entry name" value="CONSERVED OLIGOMERIC GOLGI COMPLEX SUBUNIT 7"/>
    <property type="match status" value="1"/>
</dbReference>
<evidence type="ECO:0000256" key="6">
    <source>
        <dbReference type="ARBA" id="ARBA00023034"/>
    </source>
</evidence>
<evidence type="ECO:0000256" key="4">
    <source>
        <dbReference type="ARBA" id="ARBA00022448"/>
    </source>
</evidence>
<dbReference type="Proteomes" id="UP001160483">
    <property type="component" value="Unassembled WGS sequence"/>
</dbReference>
<evidence type="ECO:0000256" key="1">
    <source>
        <dbReference type="ARBA" id="ARBA00004395"/>
    </source>
</evidence>
<sequence>MTDDSVLLESAASVSVSFDAFTWVEEALSSRSGDASALSSLVPQLAFRSQTLAQTLHTALQHISLSNPTLQTRLQELQQVTTPLGKCLDDIHDDACISGSISTTSSTTSGQDLHQLVMLHETKCRLQSCSQALVEATKWEHNVRACFSIVEDPLLLSYAMESDTLKLTNSDAANLADRVREMQTSLNILKDLPGACERKQTMQRLCEQIEAAVLPRLALKLREDDLGDVTPLRWCLDVLHSVDRAQVMREEFCRARLAKVHRIWYAYGDEILTELDDTDDRRKNVFSNWLDMFYRDVLRMLQRESCNAREVFGADMLIGIVFELLVNTLEPLTKSFRDRLVHSGPSGSDFCLGRLLRCFRMTRGFAVQLVQLFRSLESELDVTLAESDDRSASVKGILRVVFEPYRLYFTEYAHFTSNALTDALLCLVPLSNVTNNGVLDSKGYVHDERDAAAIAPLEDFSQQLEEASEEVSMLLDESLQQCYEFTSGVAFPEAVEAIGAAVQQFTLSLSVTMTGIQKCCKAKSSLRGQAPGSLVALPDWSHFHASLALLKACGTLESRICAIDGRLRVRMREQLAQFFGETSGPLSPRSRFKKIQDEQSIALADLVDATKLVASVSKTWLHDEGPTRQSQFHQFEMELLDPSAESSGLDTDVSRYPTAKMLDEAQRAVRSWTREVQLLTHNTIFLPIARILDTLPLNENWCKVPDAALGDLPAFSMLPQDYITMVADLLLSLLPQLQPFAESSSLGSAAVASRGAHTTCVQGEWTRLGQMLELAPPEVLACQQIFGSDVSEFVPTATEFVDLWTAAVASSTLAAFLRTMCSISMLSELGSQQLAADLGYFHNVLSAVGGEDNFIVNGLRCALEMDLQTHIKHAKELRADHDSPEKQVLAKLNDRVVAMRQRALQQSHLPSLATAGSTSASSQLF</sequence>
<name>A0AAU9L5J8_9STRA</name>
<dbReference type="InterPro" id="IPR019335">
    <property type="entry name" value="COG7"/>
</dbReference>
<dbReference type="GO" id="GO:0007030">
    <property type="term" value="P:Golgi organization"/>
    <property type="evidence" value="ECO:0007669"/>
    <property type="project" value="TreeGrafter"/>
</dbReference>
<comment type="caution">
    <text evidence="9">The sequence shown here is derived from an EMBL/GenBank/DDBJ whole genome shotgun (WGS) entry which is preliminary data.</text>
</comment>
<evidence type="ECO:0000256" key="8">
    <source>
        <dbReference type="ARBA" id="ARBA00031345"/>
    </source>
</evidence>